<protein>
    <submittedName>
        <fullName evidence="7">Methyltranfer_dom domain-containing protein</fullName>
    </submittedName>
</protein>
<evidence type="ECO:0000313" key="7">
    <source>
        <dbReference type="WBParaSite" id="TCLT_0000851201-mRNA-1"/>
    </source>
</evidence>
<dbReference type="CDD" id="cd02440">
    <property type="entry name" value="AdoMet_MTases"/>
    <property type="match status" value="1"/>
</dbReference>
<gene>
    <name evidence="5" type="ORF">TCLT_LOCUS8501</name>
</gene>
<dbReference type="EMBL" id="UYYF01004641">
    <property type="protein sequence ID" value="VDN06065.1"/>
    <property type="molecule type" value="Genomic_DNA"/>
</dbReference>
<evidence type="ECO:0000313" key="6">
    <source>
        <dbReference type="Proteomes" id="UP000276776"/>
    </source>
</evidence>
<dbReference type="SUPFAM" id="SSF53335">
    <property type="entry name" value="S-adenosyl-L-methionine-dependent methyltransferases"/>
    <property type="match status" value="2"/>
</dbReference>
<dbReference type="InterPro" id="IPR029063">
    <property type="entry name" value="SAM-dependent_MTases_sf"/>
</dbReference>
<proteinExistence type="inferred from homology"/>
<feature type="domain" description="Methyltransferase" evidence="4">
    <location>
        <begin position="46"/>
        <end position="161"/>
    </location>
</feature>
<dbReference type="GO" id="GO:0008168">
    <property type="term" value="F:methyltransferase activity"/>
    <property type="evidence" value="ECO:0007669"/>
    <property type="project" value="UniProtKB-KW"/>
</dbReference>
<dbReference type="InterPro" id="IPR025714">
    <property type="entry name" value="Methyltranfer_dom"/>
</dbReference>
<evidence type="ECO:0000259" key="4">
    <source>
        <dbReference type="Pfam" id="PF13847"/>
    </source>
</evidence>
<evidence type="ECO:0000256" key="2">
    <source>
        <dbReference type="ARBA" id="ARBA00022603"/>
    </source>
</evidence>
<dbReference type="OMA" id="FEWYGAF"/>
<dbReference type="InterPro" id="IPR051419">
    <property type="entry name" value="Lys/N-term_MeTrsfase_sf"/>
</dbReference>
<reference evidence="7" key="1">
    <citation type="submission" date="2017-02" db="UniProtKB">
        <authorList>
            <consortium name="WormBaseParasite"/>
        </authorList>
    </citation>
    <scope>IDENTIFICATION</scope>
</reference>
<sequence>MSVVPKKASYFQDPAFWQVFYSSTQTPFEWYGGFDSAGFILKKYIKPTDKILQIGCGNSELASQLYDHGYRMVDSIDTDKGVIEQQIASNKSTRPELKFSCCSATSIDAPDEDYNVVVDKGTLDALMPSANSHAAEIVCKMFSEICRVLTVGGRYIVFSLAQKEVLEPFTLYFVHKQFFMIRVERNVHPDWQFPLPLFVFVATKLRFSLSSPYMELLMASDQKAVKYTNTSELFAAVHTEQEFSRFRHLCSNKLCDEVSIVLYGHDEKPRYKVAVADDLTAKTINSFAVFIVPLGRDGDWFFATEKGRLALRKQCAKDRLAIVTLFRNQMYKDMNQVKEELGPYVVQLTPTNLRNSVVEFLSLGKLDVKHTRATGVSAISGSWVVEDVQVKDKTFRRLIFLSSSSLVQSEARLLKNKRGHEILDLHELSSGYQEAMLAALPFALQPGAKLSQMTQLRLLVLGLGGGVLPSFLRFKFPSMSVVVVELDKEMEEIAKKWFYFKSSTRLTVVIQDALTYIKNLGESHDEKFLFDVIFIDVAGNERGNELSCPLPSFVTEEALKAVCNGLRETGVLALNLVSRNQEVIGEVKNRLLSTFSRYYNHVNGEDVNEVLICPKIPKSLADAKKALGNYENAKGSLRNLYTNILSLGFRKKKMR</sequence>
<dbReference type="OrthoDB" id="411785at2759"/>
<accession>A0A0N5D660</accession>
<name>A0A0N5D660_THECL</name>
<dbReference type="Proteomes" id="UP000276776">
    <property type="component" value="Unassembled WGS sequence"/>
</dbReference>
<dbReference type="WBParaSite" id="TCLT_0000851201-mRNA-1">
    <property type="protein sequence ID" value="TCLT_0000851201-mRNA-1"/>
    <property type="gene ID" value="TCLT_0000851201"/>
</dbReference>
<dbReference type="STRING" id="103827.A0A0N5D660"/>
<dbReference type="Pfam" id="PF13847">
    <property type="entry name" value="Methyltransf_31"/>
    <property type="match status" value="1"/>
</dbReference>
<evidence type="ECO:0000256" key="3">
    <source>
        <dbReference type="ARBA" id="ARBA00022679"/>
    </source>
</evidence>
<comment type="similarity">
    <text evidence="1">Belongs to the methyltransferase superfamily.</text>
</comment>
<dbReference type="GO" id="GO:0032259">
    <property type="term" value="P:methylation"/>
    <property type="evidence" value="ECO:0007669"/>
    <property type="project" value="UniProtKB-KW"/>
</dbReference>
<keyword evidence="3" id="KW-0808">Transferase</keyword>
<reference evidence="5 6" key="2">
    <citation type="submission" date="2018-11" db="EMBL/GenBank/DDBJ databases">
        <authorList>
            <consortium name="Pathogen Informatics"/>
        </authorList>
    </citation>
    <scope>NUCLEOTIDE SEQUENCE [LARGE SCALE GENOMIC DNA]</scope>
</reference>
<keyword evidence="6" id="KW-1185">Reference proteome</keyword>
<dbReference type="Gene3D" id="3.40.50.150">
    <property type="entry name" value="Vaccinia Virus protein VP39"/>
    <property type="match status" value="2"/>
</dbReference>
<evidence type="ECO:0000256" key="1">
    <source>
        <dbReference type="ARBA" id="ARBA00008361"/>
    </source>
</evidence>
<dbReference type="AlphaFoldDB" id="A0A0N5D660"/>
<organism evidence="7">
    <name type="scientific">Thelazia callipaeda</name>
    <name type="common">Oriental eyeworm</name>
    <name type="synonym">Parasitic nematode</name>
    <dbReference type="NCBI Taxonomy" id="103827"/>
    <lineage>
        <taxon>Eukaryota</taxon>
        <taxon>Metazoa</taxon>
        <taxon>Ecdysozoa</taxon>
        <taxon>Nematoda</taxon>
        <taxon>Chromadorea</taxon>
        <taxon>Rhabditida</taxon>
        <taxon>Spirurina</taxon>
        <taxon>Spiruromorpha</taxon>
        <taxon>Thelazioidea</taxon>
        <taxon>Thelaziidae</taxon>
        <taxon>Thelazia</taxon>
    </lineage>
</organism>
<keyword evidence="2" id="KW-0489">Methyltransferase</keyword>
<dbReference type="PANTHER" id="PTHR12176">
    <property type="entry name" value="SAM-DEPENDENT METHYLTRANSFERASE SUPERFAMILY PROTEIN"/>
    <property type="match status" value="1"/>
</dbReference>
<dbReference type="PANTHER" id="PTHR12176:SF59">
    <property type="entry name" value="METHYLTRANSFERASE DOMAIN-CONTAINING PROTEIN-RELATED"/>
    <property type="match status" value="1"/>
</dbReference>
<evidence type="ECO:0000313" key="5">
    <source>
        <dbReference type="EMBL" id="VDN06065.1"/>
    </source>
</evidence>